<dbReference type="InterPro" id="IPR027843">
    <property type="entry name" value="DUF4440"/>
</dbReference>
<dbReference type="KEGG" id="spap:H3Z74_08045"/>
<dbReference type="NCBIfam" id="TIGR02246">
    <property type="entry name" value="SgcJ/EcaC family oxidoreductase"/>
    <property type="match status" value="1"/>
</dbReference>
<dbReference type="Proteomes" id="UP000516148">
    <property type="component" value="Chromosome"/>
</dbReference>
<organism evidence="2 3">
    <name type="scientific">Sphingomonas alpina</name>
    <dbReference type="NCBI Taxonomy" id="653931"/>
    <lineage>
        <taxon>Bacteria</taxon>
        <taxon>Pseudomonadati</taxon>
        <taxon>Pseudomonadota</taxon>
        <taxon>Alphaproteobacteria</taxon>
        <taxon>Sphingomonadales</taxon>
        <taxon>Sphingomonadaceae</taxon>
        <taxon>Sphingomonas</taxon>
    </lineage>
</organism>
<keyword evidence="3" id="KW-1185">Reference proteome</keyword>
<evidence type="ECO:0000313" key="2">
    <source>
        <dbReference type="EMBL" id="QNQ11092.1"/>
    </source>
</evidence>
<dbReference type="InterPro" id="IPR011944">
    <property type="entry name" value="Steroid_delta5-4_isomerase"/>
</dbReference>
<dbReference type="AlphaFoldDB" id="A0A7H0LN39"/>
<evidence type="ECO:0000313" key="3">
    <source>
        <dbReference type="Proteomes" id="UP000516148"/>
    </source>
</evidence>
<evidence type="ECO:0000259" key="1">
    <source>
        <dbReference type="Pfam" id="PF14534"/>
    </source>
</evidence>
<dbReference type="Gene3D" id="3.10.450.50">
    <property type="match status" value="1"/>
</dbReference>
<dbReference type="SUPFAM" id="SSF54427">
    <property type="entry name" value="NTF2-like"/>
    <property type="match status" value="1"/>
</dbReference>
<dbReference type="InterPro" id="IPR032710">
    <property type="entry name" value="NTF2-like_dom_sf"/>
</dbReference>
<sequence>MLNPAFGLAVIMLVAPDAASSATEAQAGVMAAMGESAKGWNQGDLVRFTSIYADEASFVASDGLVRGRKAIMARYAPRFAADAKRGTLAFEQLDFRLLDPAHALLIARYTLKFDGARDQSGPTSLVFERVAGKGWQIVADHSS</sequence>
<accession>A0A7H0LN39</accession>
<proteinExistence type="predicted"/>
<dbReference type="RefSeq" id="WP_187763378.1">
    <property type="nucleotide sequence ID" value="NZ_CP061038.1"/>
</dbReference>
<gene>
    <name evidence="2" type="ORF">H3Z74_08045</name>
</gene>
<feature type="domain" description="DUF4440" evidence="1">
    <location>
        <begin position="37"/>
        <end position="137"/>
    </location>
</feature>
<reference evidence="2 3" key="1">
    <citation type="submission" date="2020-09" db="EMBL/GenBank/DDBJ databases">
        <title>Sphingomonas sp., a new species isolated from pork steak.</title>
        <authorList>
            <person name="Heidler von Heilborn D."/>
        </authorList>
    </citation>
    <scope>NUCLEOTIDE SEQUENCE [LARGE SCALE GENOMIC DNA]</scope>
    <source>
        <strain evidence="3">S8-3T</strain>
    </source>
</reference>
<protein>
    <submittedName>
        <fullName evidence="2">SgcJ/EcaC family oxidoreductase</fullName>
    </submittedName>
</protein>
<name>A0A7H0LN39_9SPHN</name>
<dbReference type="Pfam" id="PF14534">
    <property type="entry name" value="DUF4440"/>
    <property type="match status" value="1"/>
</dbReference>
<dbReference type="EMBL" id="CP061038">
    <property type="protein sequence ID" value="QNQ11092.1"/>
    <property type="molecule type" value="Genomic_DNA"/>
</dbReference>